<feature type="region of interest" description="Disordered" evidence="5">
    <location>
        <begin position="101"/>
        <end position="120"/>
    </location>
</feature>
<organism evidence="8 9">
    <name type="scientific">Paenibacillus lactis</name>
    <dbReference type="NCBI Taxonomy" id="228574"/>
    <lineage>
        <taxon>Bacteria</taxon>
        <taxon>Bacillati</taxon>
        <taxon>Bacillota</taxon>
        <taxon>Bacilli</taxon>
        <taxon>Bacillales</taxon>
        <taxon>Paenibacillaceae</taxon>
        <taxon>Paenibacillus</taxon>
    </lineage>
</organism>
<dbReference type="InterPro" id="IPR039425">
    <property type="entry name" value="RNA_pol_sigma-70-like"/>
</dbReference>
<dbReference type="RefSeq" id="WP_028403598.1">
    <property type="nucleotide sequence ID" value="NZ_CP139098.1"/>
</dbReference>
<evidence type="ECO:0000256" key="4">
    <source>
        <dbReference type="ARBA" id="ARBA00023163"/>
    </source>
</evidence>
<comment type="similarity">
    <text evidence="1">Belongs to the sigma-70 factor family. ECF subfamily.</text>
</comment>
<feature type="domain" description="RNA polymerase sigma-70 region 2" evidence="6">
    <location>
        <begin position="40"/>
        <end position="106"/>
    </location>
</feature>
<keyword evidence="2" id="KW-0805">Transcription regulation</keyword>
<comment type="caution">
    <text evidence="8">The sequence shown here is derived from an EMBL/GenBank/DDBJ whole genome shotgun (WGS) entry which is preliminary data.</text>
</comment>
<dbReference type="GeneID" id="95403963"/>
<dbReference type="InterPro" id="IPR013325">
    <property type="entry name" value="RNA_pol_sigma_r2"/>
</dbReference>
<evidence type="ECO:0000256" key="2">
    <source>
        <dbReference type="ARBA" id="ARBA00023015"/>
    </source>
</evidence>
<reference evidence="8 9" key="1">
    <citation type="submission" date="2021-03" db="EMBL/GenBank/DDBJ databases">
        <title>Genomic Encyclopedia of Type Strains, Phase IV (KMG-IV): sequencing the most valuable type-strain genomes for metagenomic binning, comparative biology and taxonomic classification.</title>
        <authorList>
            <person name="Goeker M."/>
        </authorList>
    </citation>
    <scope>NUCLEOTIDE SEQUENCE [LARGE SCALE GENOMIC DNA]</scope>
    <source>
        <strain evidence="8 9">DSM 15596</strain>
    </source>
</reference>
<proteinExistence type="inferred from homology"/>
<evidence type="ECO:0000256" key="3">
    <source>
        <dbReference type="ARBA" id="ARBA00023082"/>
    </source>
</evidence>
<keyword evidence="9" id="KW-1185">Reference proteome</keyword>
<dbReference type="SUPFAM" id="SSF88946">
    <property type="entry name" value="Sigma2 domain of RNA polymerase sigma factors"/>
    <property type="match status" value="1"/>
</dbReference>
<evidence type="ECO:0000256" key="5">
    <source>
        <dbReference type="SAM" id="MobiDB-lite"/>
    </source>
</evidence>
<dbReference type="Pfam" id="PF08281">
    <property type="entry name" value="Sigma70_r4_2"/>
    <property type="match status" value="1"/>
</dbReference>
<dbReference type="CDD" id="cd06171">
    <property type="entry name" value="Sigma70_r4"/>
    <property type="match status" value="1"/>
</dbReference>
<dbReference type="Pfam" id="PF04542">
    <property type="entry name" value="Sigma70_r2"/>
    <property type="match status" value="1"/>
</dbReference>
<protein>
    <submittedName>
        <fullName evidence="8">RNA polymerase sigma factor (Sigma-70 family)</fullName>
    </submittedName>
</protein>
<evidence type="ECO:0000313" key="9">
    <source>
        <dbReference type="Proteomes" id="UP000706926"/>
    </source>
</evidence>
<dbReference type="InterPro" id="IPR007627">
    <property type="entry name" value="RNA_pol_sigma70_r2"/>
</dbReference>
<dbReference type="SUPFAM" id="SSF88659">
    <property type="entry name" value="Sigma3 and sigma4 domains of RNA polymerase sigma factors"/>
    <property type="match status" value="1"/>
</dbReference>
<dbReference type="NCBIfam" id="TIGR02937">
    <property type="entry name" value="sigma70-ECF"/>
    <property type="match status" value="1"/>
</dbReference>
<dbReference type="Gene3D" id="1.10.1740.10">
    <property type="match status" value="1"/>
</dbReference>
<gene>
    <name evidence="8" type="ORF">J2Z18_001944</name>
</gene>
<dbReference type="Proteomes" id="UP000706926">
    <property type="component" value="Unassembled WGS sequence"/>
</dbReference>
<dbReference type="Gene3D" id="1.10.10.10">
    <property type="entry name" value="Winged helix-like DNA-binding domain superfamily/Winged helix DNA-binding domain"/>
    <property type="match status" value="1"/>
</dbReference>
<dbReference type="InterPro" id="IPR013249">
    <property type="entry name" value="RNA_pol_sigma70_r4_t2"/>
</dbReference>
<dbReference type="InterPro" id="IPR036388">
    <property type="entry name" value="WH-like_DNA-bd_sf"/>
</dbReference>
<dbReference type="InterPro" id="IPR013324">
    <property type="entry name" value="RNA_pol_sigma_r3/r4-like"/>
</dbReference>
<evidence type="ECO:0000259" key="7">
    <source>
        <dbReference type="Pfam" id="PF08281"/>
    </source>
</evidence>
<evidence type="ECO:0000256" key="1">
    <source>
        <dbReference type="ARBA" id="ARBA00010641"/>
    </source>
</evidence>
<accession>A0ABS4F9B4</accession>
<dbReference type="EMBL" id="JAGGKI010000004">
    <property type="protein sequence ID" value="MBP1892842.1"/>
    <property type="molecule type" value="Genomic_DNA"/>
</dbReference>
<name>A0ABS4F9B4_9BACL</name>
<evidence type="ECO:0000313" key="8">
    <source>
        <dbReference type="EMBL" id="MBP1892842.1"/>
    </source>
</evidence>
<feature type="compositionally biased region" description="Basic and acidic residues" evidence="5">
    <location>
        <begin position="101"/>
        <end position="110"/>
    </location>
</feature>
<evidence type="ECO:0000259" key="6">
    <source>
        <dbReference type="Pfam" id="PF04542"/>
    </source>
</evidence>
<dbReference type="PANTHER" id="PTHR43133:SF51">
    <property type="entry name" value="RNA POLYMERASE SIGMA FACTOR"/>
    <property type="match status" value="1"/>
</dbReference>
<keyword evidence="3" id="KW-0731">Sigma factor</keyword>
<feature type="domain" description="RNA polymerase sigma factor 70 region 4 type 2" evidence="7">
    <location>
        <begin position="141"/>
        <end position="192"/>
    </location>
</feature>
<sequence length="203" mass="23838">MQGRACSLASIDIGKEGRVIEAERLIRRILQGEQEAFRELVDTYSQHVFHTAFSVLRDVKDAEDASQEVFIQVYRALPQYRSEGFKTWITRIALNKAIDMKRKRDRKPPEHGAGGSEELLDKLPSAEEDTVTLLIHKERRETLRARIDELPANHREIISAFYLEEKNYEQISSELNVSVKTVESKLYRARQWIRTHWKEEEWK</sequence>
<dbReference type="PANTHER" id="PTHR43133">
    <property type="entry name" value="RNA POLYMERASE ECF-TYPE SIGMA FACTO"/>
    <property type="match status" value="1"/>
</dbReference>
<dbReference type="InterPro" id="IPR014284">
    <property type="entry name" value="RNA_pol_sigma-70_dom"/>
</dbReference>
<keyword evidence="4" id="KW-0804">Transcription</keyword>